<dbReference type="AlphaFoldDB" id="X0XS52"/>
<organism evidence="1">
    <name type="scientific">marine sediment metagenome</name>
    <dbReference type="NCBI Taxonomy" id="412755"/>
    <lineage>
        <taxon>unclassified sequences</taxon>
        <taxon>metagenomes</taxon>
        <taxon>ecological metagenomes</taxon>
    </lineage>
</organism>
<feature type="non-terminal residue" evidence="1">
    <location>
        <position position="1"/>
    </location>
</feature>
<comment type="caution">
    <text evidence="1">The sequence shown here is derived from an EMBL/GenBank/DDBJ whole genome shotgun (WGS) entry which is preliminary data.</text>
</comment>
<proteinExistence type="predicted"/>
<gene>
    <name evidence="1" type="ORF">S01H1_48372</name>
</gene>
<protein>
    <submittedName>
        <fullName evidence="1">Uncharacterized protein</fullName>
    </submittedName>
</protein>
<sequence>KTCCKCKRELPVAEFYKHRKYDDGLQVYCKKCNNEVNRKSYRKHCTAYRATRRAYCASLRRDALQAYGNKCACCGEEQELFLSIDHIDGGGTQHRKEISGGKGGHHFYLWLKEEEYPPGFQTLCCNCNWGKYRNNNTCPHQEKR</sequence>
<accession>X0XS52</accession>
<reference evidence="1" key="1">
    <citation type="journal article" date="2014" name="Front. Microbiol.">
        <title>High frequency of phylogenetically diverse reductive dehalogenase-homologous genes in deep subseafloor sedimentary metagenomes.</title>
        <authorList>
            <person name="Kawai M."/>
            <person name="Futagami T."/>
            <person name="Toyoda A."/>
            <person name="Takaki Y."/>
            <person name="Nishi S."/>
            <person name="Hori S."/>
            <person name="Arai W."/>
            <person name="Tsubouchi T."/>
            <person name="Morono Y."/>
            <person name="Uchiyama I."/>
            <person name="Ito T."/>
            <person name="Fujiyama A."/>
            <person name="Inagaki F."/>
            <person name="Takami H."/>
        </authorList>
    </citation>
    <scope>NUCLEOTIDE SEQUENCE</scope>
    <source>
        <strain evidence="1">Expedition CK06-06</strain>
    </source>
</reference>
<name>X0XS52_9ZZZZ</name>
<dbReference type="EMBL" id="BARS01031062">
    <property type="protein sequence ID" value="GAG27721.1"/>
    <property type="molecule type" value="Genomic_DNA"/>
</dbReference>
<evidence type="ECO:0000313" key="1">
    <source>
        <dbReference type="EMBL" id="GAG27721.1"/>
    </source>
</evidence>